<accession>A0A699ZA09</accession>
<dbReference type="InterPro" id="IPR015943">
    <property type="entry name" value="WD40/YVTN_repeat-like_dom_sf"/>
</dbReference>
<proteinExistence type="predicted"/>
<dbReference type="InterPro" id="IPR042411">
    <property type="entry name" value="WDR27"/>
</dbReference>
<organism evidence="2 3">
    <name type="scientific">Haematococcus lacustris</name>
    <name type="common">Green alga</name>
    <name type="synonym">Haematococcus pluvialis</name>
    <dbReference type="NCBI Taxonomy" id="44745"/>
    <lineage>
        <taxon>Eukaryota</taxon>
        <taxon>Viridiplantae</taxon>
        <taxon>Chlorophyta</taxon>
        <taxon>core chlorophytes</taxon>
        <taxon>Chlorophyceae</taxon>
        <taxon>CS clade</taxon>
        <taxon>Chlamydomonadales</taxon>
        <taxon>Haematococcaceae</taxon>
        <taxon>Haematococcus</taxon>
    </lineage>
</organism>
<protein>
    <submittedName>
        <fullName evidence="2">Uncharacterized protein</fullName>
    </submittedName>
</protein>
<reference evidence="2 3" key="1">
    <citation type="submission" date="2020-02" db="EMBL/GenBank/DDBJ databases">
        <title>Draft genome sequence of Haematococcus lacustris strain NIES-144.</title>
        <authorList>
            <person name="Morimoto D."/>
            <person name="Nakagawa S."/>
            <person name="Yoshida T."/>
            <person name="Sawayama S."/>
        </authorList>
    </citation>
    <scope>NUCLEOTIDE SEQUENCE [LARGE SCALE GENOMIC DNA]</scope>
    <source>
        <strain evidence="2 3">NIES-144</strain>
    </source>
</reference>
<dbReference type="Pfam" id="PF00400">
    <property type="entry name" value="WD40"/>
    <property type="match status" value="3"/>
</dbReference>
<dbReference type="SMART" id="SM00320">
    <property type="entry name" value="WD40"/>
    <property type="match status" value="3"/>
</dbReference>
<feature type="non-terminal residue" evidence="2">
    <location>
        <position position="1"/>
    </location>
</feature>
<keyword evidence="1" id="KW-0853">WD repeat</keyword>
<keyword evidence="3" id="KW-1185">Reference proteome</keyword>
<dbReference type="EMBL" id="BLLF01001306">
    <property type="protein sequence ID" value="GFH18475.1"/>
    <property type="molecule type" value="Genomic_DNA"/>
</dbReference>
<gene>
    <name evidence="2" type="ORF">HaLaN_15291</name>
</gene>
<dbReference type="PANTHER" id="PTHR44525:SF1">
    <property type="entry name" value="WD REPEAT-CONTAINING PROTEIN 27"/>
    <property type="match status" value="1"/>
</dbReference>
<comment type="caution">
    <text evidence="2">The sequence shown here is derived from an EMBL/GenBank/DDBJ whole genome shotgun (WGS) entry which is preliminary data.</text>
</comment>
<dbReference type="InterPro" id="IPR001680">
    <property type="entry name" value="WD40_rpt"/>
</dbReference>
<dbReference type="SUPFAM" id="SSF50978">
    <property type="entry name" value="WD40 repeat-like"/>
    <property type="match status" value="1"/>
</dbReference>
<dbReference type="AlphaFoldDB" id="A0A699ZA09"/>
<dbReference type="PANTHER" id="PTHR44525">
    <property type="entry name" value="WD REPEAT-CONTAINING PROTEIN 27"/>
    <property type="match status" value="1"/>
</dbReference>
<evidence type="ECO:0000313" key="3">
    <source>
        <dbReference type="Proteomes" id="UP000485058"/>
    </source>
</evidence>
<name>A0A699ZA09_HAELA</name>
<dbReference type="Gene3D" id="2.130.10.10">
    <property type="entry name" value="YVTN repeat-like/Quinoprotein amine dehydrogenase"/>
    <property type="match status" value="1"/>
</dbReference>
<evidence type="ECO:0000313" key="2">
    <source>
        <dbReference type="EMBL" id="GFH18475.1"/>
    </source>
</evidence>
<feature type="repeat" description="WD" evidence="1">
    <location>
        <begin position="92"/>
        <end position="115"/>
    </location>
</feature>
<sequence>VRAARFYYLDEFILLAAGNKLNLYRYKLGEGDPNDDIARLRNTNKYRLAASYASNMQCVAVVEDAHARPVHTIAQSASASLYTSHPKEALELFLTAACDGLIKLWDVRSCRCVRSFSAHKNTQITTGAAFSPCLRFIASGSEDQAAYLYDVRQGQMLHRMRTSDVVTDVAFNPLHPQLAAGCLDGRVHFFSVA</sequence>
<dbReference type="Proteomes" id="UP000485058">
    <property type="component" value="Unassembled WGS sequence"/>
</dbReference>
<dbReference type="InterPro" id="IPR036322">
    <property type="entry name" value="WD40_repeat_dom_sf"/>
</dbReference>
<evidence type="ECO:0000256" key="1">
    <source>
        <dbReference type="PROSITE-ProRule" id="PRU00221"/>
    </source>
</evidence>
<dbReference type="PROSITE" id="PS50082">
    <property type="entry name" value="WD_REPEATS_2"/>
    <property type="match status" value="1"/>
</dbReference>